<feature type="transmembrane region" description="Helical" evidence="8">
    <location>
        <begin position="337"/>
        <end position="359"/>
    </location>
</feature>
<feature type="transmembrane region" description="Helical" evidence="8">
    <location>
        <begin position="35"/>
        <end position="54"/>
    </location>
</feature>
<sequence length="456" mass="47151">MSQVDLFRVLAALALLLTAAHLVGRLFARYRQPPVIGEILGGLLLGPTVLGRLLPDAQEWLFPDDGPAASALALVHLLGMLLLMFVAGMEMRTVFSRADGRPVLVIALAGMVVPFALGLLAVRLVDTDRVIGPAQDVTALTLVVACAIAVTSIPVISRIMLDLGIIRTRFARVVLSVAVLEDIVLNVILSVALGMVAGSHPGAFGLSQSLGVTSANGSALYHSVASVAFFALVVLAAAALRRLRGAASPDGAARTPVTVAVRMAVILAVAASCVFLGVAPMFGAFVVGLLSGVAGSARRAGPGEPLVQLRAFASGFFIPVYFAVVGLKLDLFRSFDLWLTAGFILVACLAKATSVYAGARLARQPKAESLDLAVALNARGGPGIVLATVSFDAGIVNAPMFTTLVLTAIVTSQIAGWWLERAVSRGAFPPDGPTDGAASRDSPPAPRPESRLTNSA</sequence>
<dbReference type="InterPro" id="IPR006153">
    <property type="entry name" value="Cation/H_exchanger_TM"/>
</dbReference>
<dbReference type="GO" id="GO:0015297">
    <property type="term" value="F:antiporter activity"/>
    <property type="evidence" value="ECO:0007669"/>
    <property type="project" value="InterPro"/>
</dbReference>
<evidence type="ECO:0000256" key="2">
    <source>
        <dbReference type="ARBA" id="ARBA00022448"/>
    </source>
</evidence>
<dbReference type="PANTHER" id="PTHR32468:SF0">
    <property type="entry name" value="K(+)_H(+) ANTIPORTER 1"/>
    <property type="match status" value="1"/>
</dbReference>
<feature type="region of interest" description="Disordered" evidence="7">
    <location>
        <begin position="428"/>
        <end position="456"/>
    </location>
</feature>
<evidence type="ECO:0000256" key="5">
    <source>
        <dbReference type="ARBA" id="ARBA00023065"/>
    </source>
</evidence>
<dbReference type="GO" id="GO:0016020">
    <property type="term" value="C:membrane"/>
    <property type="evidence" value="ECO:0007669"/>
    <property type="project" value="UniProtKB-SubCell"/>
</dbReference>
<evidence type="ECO:0000313" key="10">
    <source>
        <dbReference type="EMBL" id="MBB1253543.1"/>
    </source>
</evidence>
<comment type="subcellular location">
    <subcellularLocation>
        <location evidence="1">Membrane</location>
        <topology evidence="1">Multi-pass membrane protein</topology>
    </subcellularLocation>
</comment>
<evidence type="ECO:0000256" key="4">
    <source>
        <dbReference type="ARBA" id="ARBA00022989"/>
    </source>
</evidence>
<dbReference type="InterPro" id="IPR038770">
    <property type="entry name" value="Na+/solute_symporter_sf"/>
</dbReference>
<dbReference type="Pfam" id="PF00999">
    <property type="entry name" value="Na_H_Exchanger"/>
    <property type="match status" value="1"/>
</dbReference>
<dbReference type="EMBL" id="JABJXA010000007">
    <property type="protein sequence ID" value="MBB1257671.1"/>
    <property type="molecule type" value="Genomic_DNA"/>
</dbReference>
<protein>
    <submittedName>
        <fullName evidence="12">Cation:proton antiporter</fullName>
    </submittedName>
</protein>
<reference evidence="12 13" key="1">
    <citation type="submission" date="2019-10" db="EMBL/GenBank/DDBJ databases">
        <title>Streptomyces sp. nov., a novel actinobacterium isolated from alkaline environment.</title>
        <authorList>
            <person name="Golinska P."/>
        </authorList>
    </citation>
    <scope>NUCLEOTIDE SEQUENCE [LARGE SCALE GENOMIC DNA]</scope>
    <source>
        <strain evidence="12 13">OF1</strain>
    </source>
</reference>
<evidence type="ECO:0000259" key="9">
    <source>
        <dbReference type="Pfam" id="PF00999"/>
    </source>
</evidence>
<evidence type="ECO:0000256" key="8">
    <source>
        <dbReference type="SAM" id="Phobius"/>
    </source>
</evidence>
<feature type="transmembrane region" description="Helical" evidence="8">
    <location>
        <begin position="103"/>
        <end position="125"/>
    </location>
</feature>
<evidence type="ECO:0000256" key="6">
    <source>
        <dbReference type="ARBA" id="ARBA00023136"/>
    </source>
</evidence>
<evidence type="ECO:0000313" key="15">
    <source>
        <dbReference type="Proteomes" id="UP000525686"/>
    </source>
</evidence>
<evidence type="ECO:0000256" key="1">
    <source>
        <dbReference type="ARBA" id="ARBA00004141"/>
    </source>
</evidence>
<feature type="transmembrane region" description="Helical" evidence="8">
    <location>
        <begin position="6"/>
        <end position="28"/>
    </location>
</feature>
<accession>A0A5P0YPC4</accession>
<keyword evidence="5" id="KW-0406">Ion transport</keyword>
<dbReference type="RefSeq" id="WP_143647222.1">
    <property type="nucleotide sequence ID" value="NZ_JABJWZ010000058.1"/>
</dbReference>
<dbReference type="Gene3D" id="1.20.1530.20">
    <property type="match status" value="1"/>
</dbReference>
<evidence type="ECO:0000313" key="12">
    <source>
        <dbReference type="EMBL" id="MQS01750.1"/>
    </source>
</evidence>
<dbReference type="OrthoDB" id="9793589at2"/>
<feature type="transmembrane region" description="Helical" evidence="8">
    <location>
        <begin position="219"/>
        <end position="240"/>
    </location>
</feature>
<dbReference type="GO" id="GO:1902600">
    <property type="term" value="P:proton transmembrane transport"/>
    <property type="evidence" value="ECO:0007669"/>
    <property type="project" value="InterPro"/>
</dbReference>
<proteinExistence type="predicted"/>
<evidence type="ECO:0000313" key="14">
    <source>
        <dbReference type="Proteomes" id="UP000517765"/>
    </source>
</evidence>
<reference evidence="14 15" key="2">
    <citation type="submission" date="2020-05" db="EMBL/GenBank/DDBJ databases">
        <title>Classification of alakaliphilic streptomycetes isolated from an alkaline soil next to Lonar Crater, India and a proposal for the recognition of Streptomyces alkaliterrae sp. nov.</title>
        <authorList>
            <person name="Golinska P."/>
        </authorList>
    </citation>
    <scope>NUCLEOTIDE SEQUENCE [LARGE SCALE GENOMIC DNA]</scope>
    <source>
        <strain evidence="15">OF3</strain>
        <strain evidence="14">OF8</strain>
    </source>
</reference>
<reference evidence="10" key="3">
    <citation type="journal article" name="Syst. Appl. Microbiol.">
        <title>Streptomyces alkaliterrae sp. nov., isolated from an alkaline soil, and emended descriptions of Streptomyces alkaliphilus, Streptomyces calidiresistens and Streptomyces durbertensis.</title>
        <authorList>
            <person name="Swiecimska M."/>
            <person name="Golinska P."/>
            <person name="Nouioui I."/>
            <person name="Wypij M."/>
            <person name="Rai M."/>
            <person name="Sangal V."/>
            <person name="Goodfellow M."/>
        </authorList>
    </citation>
    <scope>NUCLEOTIDE SEQUENCE</scope>
    <source>
        <strain evidence="10">OF3</strain>
        <strain evidence="11">OF8</strain>
    </source>
</reference>
<keyword evidence="13" id="KW-1185">Reference proteome</keyword>
<evidence type="ECO:0000313" key="11">
    <source>
        <dbReference type="EMBL" id="MBB1257671.1"/>
    </source>
</evidence>
<feature type="transmembrane region" description="Helical" evidence="8">
    <location>
        <begin position="307"/>
        <end position="325"/>
    </location>
</feature>
<feature type="transmembrane region" description="Helical" evidence="8">
    <location>
        <begin position="400"/>
        <end position="419"/>
    </location>
</feature>
<dbReference type="Proteomes" id="UP000320857">
    <property type="component" value="Unassembled WGS sequence"/>
</dbReference>
<keyword evidence="6 8" id="KW-0472">Membrane</keyword>
<keyword evidence="2" id="KW-0813">Transport</keyword>
<dbReference type="EMBL" id="JABJWZ010000058">
    <property type="protein sequence ID" value="MBB1253543.1"/>
    <property type="molecule type" value="Genomic_DNA"/>
</dbReference>
<comment type="caution">
    <text evidence="12">The sequence shown here is derived from an EMBL/GenBank/DDBJ whole genome shotgun (WGS) entry which is preliminary data.</text>
</comment>
<keyword evidence="4 8" id="KW-1133">Transmembrane helix</keyword>
<dbReference type="Proteomes" id="UP000517765">
    <property type="component" value="Unassembled WGS sequence"/>
</dbReference>
<dbReference type="AlphaFoldDB" id="A0A5P0YPC4"/>
<dbReference type="EMBL" id="VJYK02000055">
    <property type="protein sequence ID" value="MQS01750.1"/>
    <property type="molecule type" value="Genomic_DNA"/>
</dbReference>
<dbReference type="InterPro" id="IPR050794">
    <property type="entry name" value="CPA2_transporter"/>
</dbReference>
<evidence type="ECO:0000256" key="3">
    <source>
        <dbReference type="ARBA" id="ARBA00022692"/>
    </source>
</evidence>
<keyword evidence="3 8" id="KW-0812">Transmembrane</keyword>
<organism evidence="12 13">
    <name type="scientific">Streptomyces alkaliterrae</name>
    <dbReference type="NCBI Taxonomy" id="2213162"/>
    <lineage>
        <taxon>Bacteria</taxon>
        <taxon>Bacillati</taxon>
        <taxon>Actinomycetota</taxon>
        <taxon>Actinomycetes</taxon>
        <taxon>Kitasatosporales</taxon>
        <taxon>Streptomycetaceae</taxon>
        <taxon>Streptomyces</taxon>
    </lineage>
</organism>
<dbReference type="PANTHER" id="PTHR32468">
    <property type="entry name" value="CATION/H + ANTIPORTER"/>
    <property type="match status" value="1"/>
</dbReference>
<gene>
    <name evidence="12" type="ORF">FNX44_007665</name>
    <name evidence="10" type="ORF">H3146_09195</name>
    <name evidence="11" type="ORF">H3147_02340</name>
</gene>
<feature type="transmembrane region" description="Helical" evidence="8">
    <location>
        <begin position="173"/>
        <end position="199"/>
    </location>
</feature>
<evidence type="ECO:0000256" key="7">
    <source>
        <dbReference type="SAM" id="MobiDB-lite"/>
    </source>
</evidence>
<feature type="transmembrane region" description="Helical" evidence="8">
    <location>
        <begin position="261"/>
        <end position="287"/>
    </location>
</feature>
<name>A0A5P0YPC4_9ACTN</name>
<feature type="transmembrane region" description="Helical" evidence="8">
    <location>
        <begin position="137"/>
        <end position="161"/>
    </location>
</feature>
<dbReference type="Proteomes" id="UP000525686">
    <property type="component" value="Unassembled WGS sequence"/>
</dbReference>
<evidence type="ECO:0000313" key="13">
    <source>
        <dbReference type="Proteomes" id="UP000320857"/>
    </source>
</evidence>
<feature type="domain" description="Cation/H+ exchanger transmembrane" evidence="9">
    <location>
        <begin position="20"/>
        <end position="422"/>
    </location>
</feature>
<feature type="transmembrane region" description="Helical" evidence="8">
    <location>
        <begin position="66"/>
        <end position="91"/>
    </location>
</feature>